<feature type="compositionally biased region" description="Polar residues" evidence="1">
    <location>
        <begin position="167"/>
        <end position="176"/>
    </location>
</feature>
<proteinExistence type="predicted"/>
<dbReference type="Gramene" id="BGIOSGA032387-TA">
    <property type="protein sequence ID" value="BGIOSGA032387-PA"/>
    <property type="gene ID" value="BGIOSGA032387"/>
</dbReference>
<name>B8BFK5_ORYSI</name>
<evidence type="ECO:0000313" key="3">
    <source>
        <dbReference type="Proteomes" id="UP000007015"/>
    </source>
</evidence>
<evidence type="ECO:0000256" key="1">
    <source>
        <dbReference type="SAM" id="MobiDB-lite"/>
    </source>
</evidence>
<feature type="compositionally biased region" description="Basic residues" evidence="1">
    <location>
        <begin position="189"/>
        <end position="199"/>
    </location>
</feature>
<keyword evidence="3" id="KW-1185">Reference proteome</keyword>
<feature type="compositionally biased region" description="Low complexity" evidence="1">
    <location>
        <begin position="177"/>
        <end position="188"/>
    </location>
</feature>
<dbReference type="Proteomes" id="UP000007015">
    <property type="component" value="Chromosome 10"/>
</dbReference>
<feature type="region of interest" description="Disordered" evidence="1">
    <location>
        <begin position="84"/>
        <end position="209"/>
    </location>
</feature>
<accession>B8BFK5</accession>
<reference evidence="2 3" key="1">
    <citation type="journal article" date="2005" name="PLoS Biol.">
        <title>The genomes of Oryza sativa: a history of duplications.</title>
        <authorList>
            <person name="Yu J."/>
            <person name="Wang J."/>
            <person name="Lin W."/>
            <person name="Li S."/>
            <person name="Li H."/>
            <person name="Zhou J."/>
            <person name="Ni P."/>
            <person name="Dong W."/>
            <person name="Hu S."/>
            <person name="Zeng C."/>
            <person name="Zhang J."/>
            <person name="Zhang Y."/>
            <person name="Li R."/>
            <person name="Xu Z."/>
            <person name="Li S."/>
            <person name="Li X."/>
            <person name="Zheng H."/>
            <person name="Cong L."/>
            <person name="Lin L."/>
            <person name="Yin J."/>
            <person name="Geng J."/>
            <person name="Li G."/>
            <person name="Shi J."/>
            <person name="Liu J."/>
            <person name="Lv H."/>
            <person name="Li J."/>
            <person name="Wang J."/>
            <person name="Deng Y."/>
            <person name="Ran L."/>
            <person name="Shi X."/>
            <person name="Wang X."/>
            <person name="Wu Q."/>
            <person name="Li C."/>
            <person name="Ren X."/>
            <person name="Wang J."/>
            <person name="Wang X."/>
            <person name="Li D."/>
            <person name="Liu D."/>
            <person name="Zhang X."/>
            <person name="Ji Z."/>
            <person name="Zhao W."/>
            <person name="Sun Y."/>
            <person name="Zhang Z."/>
            <person name="Bao J."/>
            <person name="Han Y."/>
            <person name="Dong L."/>
            <person name="Ji J."/>
            <person name="Chen P."/>
            <person name="Wu S."/>
            <person name="Liu J."/>
            <person name="Xiao Y."/>
            <person name="Bu D."/>
            <person name="Tan J."/>
            <person name="Yang L."/>
            <person name="Ye C."/>
            <person name="Zhang J."/>
            <person name="Xu J."/>
            <person name="Zhou Y."/>
            <person name="Yu Y."/>
            <person name="Zhang B."/>
            <person name="Zhuang S."/>
            <person name="Wei H."/>
            <person name="Liu B."/>
            <person name="Lei M."/>
            <person name="Yu H."/>
            <person name="Li Y."/>
            <person name="Xu H."/>
            <person name="Wei S."/>
            <person name="He X."/>
            <person name="Fang L."/>
            <person name="Zhang Z."/>
            <person name="Zhang Y."/>
            <person name="Huang X."/>
            <person name="Su Z."/>
            <person name="Tong W."/>
            <person name="Li J."/>
            <person name="Tong Z."/>
            <person name="Li S."/>
            <person name="Ye J."/>
            <person name="Wang L."/>
            <person name="Fang L."/>
            <person name="Lei T."/>
            <person name="Chen C."/>
            <person name="Chen H."/>
            <person name="Xu Z."/>
            <person name="Li H."/>
            <person name="Huang H."/>
            <person name="Zhang F."/>
            <person name="Xu H."/>
            <person name="Li N."/>
            <person name="Zhao C."/>
            <person name="Li S."/>
            <person name="Dong L."/>
            <person name="Huang Y."/>
            <person name="Li L."/>
            <person name="Xi Y."/>
            <person name="Qi Q."/>
            <person name="Li W."/>
            <person name="Zhang B."/>
            <person name="Hu W."/>
            <person name="Zhang Y."/>
            <person name="Tian X."/>
            <person name="Jiao Y."/>
            <person name="Liang X."/>
            <person name="Jin J."/>
            <person name="Gao L."/>
            <person name="Zheng W."/>
            <person name="Hao B."/>
            <person name="Liu S."/>
            <person name="Wang W."/>
            <person name="Yuan L."/>
            <person name="Cao M."/>
            <person name="McDermott J."/>
            <person name="Samudrala R."/>
            <person name="Wang J."/>
            <person name="Wong G.K."/>
            <person name="Yang H."/>
        </authorList>
    </citation>
    <scope>NUCLEOTIDE SEQUENCE [LARGE SCALE GENOMIC DNA]</scope>
    <source>
        <strain evidence="3">cv. 93-11</strain>
    </source>
</reference>
<gene>
    <name evidence="2" type="ORF">OsI_32540</name>
</gene>
<organism evidence="2 3">
    <name type="scientific">Oryza sativa subsp. indica</name>
    <name type="common">Rice</name>
    <dbReference type="NCBI Taxonomy" id="39946"/>
    <lineage>
        <taxon>Eukaryota</taxon>
        <taxon>Viridiplantae</taxon>
        <taxon>Streptophyta</taxon>
        <taxon>Embryophyta</taxon>
        <taxon>Tracheophyta</taxon>
        <taxon>Spermatophyta</taxon>
        <taxon>Magnoliopsida</taxon>
        <taxon>Liliopsida</taxon>
        <taxon>Poales</taxon>
        <taxon>Poaceae</taxon>
        <taxon>BOP clade</taxon>
        <taxon>Oryzoideae</taxon>
        <taxon>Oryzeae</taxon>
        <taxon>Oryzinae</taxon>
        <taxon>Oryza</taxon>
        <taxon>Oryza sativa</taxon>
    </lineage>
</organism>
<dbReference type="HOGENOM" id="CLU_1317315_0_0_1"/>
<dbReference type="EMBL" id="CM000135">
    <property type="protein sequence ID" value="EEC66465.1"/>
    <property type="molecule type" value="Genomic_DNA"/>
</dbReference>
<dbReference type="AlphaFoldDB" id="B8BFK5"/>
<feature type="region of interest" description="Disordered" evidence="1">
    <location>
        <begin position="1"/>
        <end position="30"/>
    </location>
</feature>
<evidence type="ECO:0000313" key="2">
    <source>
        <dbReference type="EMBL" id="EEC66465.1"/>
    </source>
</evidence>
<protein>
    <submittedName>
        <fullName evidence="2">Uncharacterized protein</fullName>
    </submittedName>
</protein>
<sequence length="209" mass="21833">MYPPDPSKSGESSAAAEVPPLAPAPEPVTGIPVGMFYPAPPMERVVSCRMAPAAGGAWTTALCDCSDDCNTCVATAAAAAASLARRSGSAETPRSKPRRASTYAATANWDEPASLDDDAKFDVTMAAPLRTRPPRRQQPPEDDRHRNASGRGAGDGARRSYPIPSPATRQSPTHQTLAPASSSPPRSGARLRARKRKPTVKMAGGRGCT</sequence>